<evidence type="ECO:0000313" key="2">
    <source>
        <dbReference type="EMBL" id="MBB6145432.1"/>
    </source>
</evidence>
<evidence type="ECO:0000313" key="3">
    <source>
        <dbReference type="Proteomes" id="UP000538666"/>
    </source>
</evidence>
<name>A0A841JVL7_9BACT</name>
<proteinExistence type="predicted"/>
<sequence>MVTAKFYLRVLPLFLLLCASLPTRGQDSQPLPNAPPDHAADTKHIAPNKWYGVVDPGERVAPLYSKDKLVFWLHEEVTPVSLLPAFVSAGYGQLTGGDPKYGIDSGAFGERLGAAAVREASMRFFSDSLFPFLTHSDPRYYRMGSGGFEARAGYAAERLFIEQRDSGAHGFNFSDIFGRLAASSLTAAYYPEPSVNAGVVFKTWGTSLAGAAANNLFLEFWPDIRDAAFHHNHKSRRGQSATAGNP</sequence>
<dbReference type="OrthoDB" id="114100at2"/>
<keyword evidence="3" id="KW-1185">Reference proteome</keyword>
<keyword evidence="1" id="KW-0732">Signal</keyword>
<dbReference type="EMBL" id="JACHEK010000007">
    <property type="protein sequence ID" value="MBB6145432.1"/>
    <property type="molecule type" value="Genomic_DNA"/>
</dbReference>
<dbReference type="RefSeq" id="WP_050060527.1">
    <property type="nucleotide sequence ID" value="NZ_JACHEK010000007.1"/>
</dbReference>
<feature type="signal peptide" evidence="1">
    <location>
        <begin position="1"/>
        <end position="25"/>
    </location>
</feature>
<gene>
    <name evidence="2" type="ORF">HNQ77_003393</name>
</gene>
<comment type="caution">
    <text evidence="2">The sequence shown here is derived from an EMBL/GenBank/DDBJ whole genome shotgun (WGS) entry which is preliminary data.</text>
</comment>
<protein>
    <submittedName>
        <fullName evidence="2">Uncharacterized protein</fullName>
    </submittedName>
</protein>
<dbReference type="Proteomes" id="UP000538666">
    <property type="component" value="Unassembled WGS sequence"/>
</dbReference>
<accession>A0A841JVL7</accession>
<evidence type="ECO:0000256" key="1">
    <source>
        <dbReference type="SAM" id="SignalP"/>
    </source>
</evidence>
<reference evidence="2 3" key="1">
    <citation type="submission" date="2020-08" db="EMBL/GenBank/DDBJ databases">
        <title>Genomic Encyclopedia of Type Strains, Phase IV (KMG-IV): sequencing the most valuable type-strain genomes for metagenomic binning, comparative biology and taxonomic classification.</title>
        <authorList>
            <person name="Goeker M."/>
        </authorList>
    </citation>
    <scope>NUCLEOTIDE SEQUENCE [LARGE SCALE GENOMIC DNA]</scope>
    <source>
        <strain evidence="2 3">DSM 103733</strain>
    </source>
</reference>
<feature type="chain" id="PRO_5032797297" evidence="1">
    <location>
        <begin position="26"/>
        <end position="246"/>
    </location>
</feature>
<dbReference type="AlphaFoldDB" id="A0A841JVL7"/>
<organism evidence="2 3">
    <name type="scientific">Silvibacterium bohemicum</name>
    <dbReference type="NCBI Taxonomy" id="1577686"/>
    <lineage>
        <taxon>Bacteria</taxon>
        <taxon>Pseudomonadati</taxon>
        <taxon>Acidobacteriota</taxon>
        <taxon>Terriglobia</taxon>
        <taxon>Terriglobales</taxon>
        <taxon>Acidobacteriaceae</taxon>
        <taxon>Silvibacterium</taxon>
    </lineage>
</organism>